<reference evidence="2" key="2">
    <citation type="submission" date="2021-04" db="EMBL/GenBank/DDBJ databases">
        <authorList>
            <person name="Gilroy R."/>
        </authorList>
    </citation>
    <scope>NUCLEOTIDE SEQUENCE</scope>
    <source>
        <strain evidence="2">1068</strain>
    </source>
</reference>
<dbReference type="Pfam" id="PF12746">
    <property type="entry name" value="GNAT_acetyltran"/>
    <property type="match status" value="1"/>
</dbReference>
<dbReference type="InterPro" id="IPR016181">
    <property type="entry name" value="Acyl_CoA_acyltransferase"/>
</dbReference>
<dbReference type="Gene3D" id="3.40.630.110">
    <property type="entry name" value="GNAT acetyltransferase-like"/>
    <property type="match status" value="1"/>
</dbReference>
<dbReference type="InterPro" id="IPR000182">
    <property type="entry name" value="GNAT_dom"/>
</dbReference>
<dbReference type="Gene3D" id="3.40.630.30">
    <property type="match status" value="1"/>
</dbReference>
<gene>
    <name evidence="2" type="ORF">H9809_10845</name>
</gene>
<dbReference type="AlphaFoldDB" id="A0A9D2FTL3"/>
<proteinExistence type="predicted"/>
<reference evidence="2" key="1">
    <citation type="journal article" date="2021" name="PeerJ">
        <title>Extensive microbial diversity within the chicken gut microbiome revealed by metagenomics and culture.</title>
        <authorList>
            <person name="Gilroy R."/>
            <person name="Ravi A."/>
            <person name="Getino M."/>
            <person name="Pursley I."/>
            <person name="Horton D.L."/>
            <person name="Alikhan N.F."/>
            <person name="Baker D."/>
            <person name="Gharbi K."/>
            <person name="Hall N."/>
            <person name="Watson M."/>
            <person name="Adriaenssens E.M."/>
            <person name="Foster-Nyarko E."/>
            <person name="Jarju S."/>
            <person name="Secka A."/>
            <person name="Antonio M."/>
            <person name="Oren A."/>
            <person name="Chaudhuri R.R."/>
            <person name="La Ragione R."/>
            <person name="Hildebrand F."/>
            <person name="Pallen M.J."/>
        </authorList>
    </citation>
    <scope>NUCLEOTIDE SEQUENCE</scope>
    <source>
        <strain evidence="2">1068</strain>
    </source>
</reference>
<sequence>MSRYYPVKNIRTNEKIKRFFSEKKDTLVLSCLEGTMGCVYTDHLQSPKTALAILGDFCFPAGEADLEGALFWPGCYGKKFGIIVPPDQEWELCIRQAYGEKAREITRYALKKEKHVWDLDKLALVVKSLPSPYKVQRIDREIYQYAKENTWCQDWVSQFENYEAFRDHGQGVAITLEGIPVAGASSYSYYGEGIEIEIDTHPKYRRKGLAYRAAAALILECEKLGLYPSWDAHNKASLSLAQKLGYHLDEPYKAYEIEIK</sequence>
<dbReference type="PROSITE" id="PS51186">
    <property type="entry name" value="GNAT"/>
    <property type="match status" value="1"/>
</dbReference>
<dbReference type="Proteomes" id="UP000824056">
    <property type="component" value="Unassembled WGS sequence"/>
</dbReference>
<evidence type="ECO:0000259" key="1">
    <source>
        <dbReference type="PROSITE" id="PS51186"/>
    </source>
</evidence>
<organism evidence="2 3">
    <name type="scientific">Candidatus Blautia pullicola</name>
    <dbReference type="NCBI Taxonomy" id="2838498"/>
    <lineage>
        <taxon>Bacteria</taxon>
        <taxon>Bacillati</taxon>
        <taxon>Bacillota</taxon>
        <taxon>Clostridia</taxon>
        <taxon>Lachnospirales</taxon>
        <taxon>Lachnospiraceae</taxon>
        <taxon>Blautia</taxon>
    </lineage>
</organism>
<protein>
    <submittedName>
        <fullName evidence="2">GNAT family N-acetyltransferase</fullName>
    </submittedName>
</protein>
<dbReference type="GO" id="GO:0016747">
    <property type="term" value="F:acyltransferase activity, transferring groups other than amino-acyl groups"/>
    <property type="evidence" value="ECO:0007669"/>
    <property type="project" value="InterPro"/>
</dbReference>
<feature type="domain" description="N-acetyltransferase" evidence="1">
    <location>
        <begin position="124"/>
        <end position="260"/>
    </location>
</feature>
<dbReference type="PANTHER" id="PTHR31143:SF2">
    <property type="entry name" value="FR47-LIKE DOMAIN-CONTAINING PROTEIN-RELATED"/>
    <property type="match status" value="1"/>
</dbReference>
<accession>A0A9D2FTL3</accession>
<dbReference type="PANTHER" id="PTHR31143">
    <property type="match status" value="1"/>
</dbReference>
<dbReference type="CDD" id="cd04301">
    <property type="entry name" value="NAT_SF"/>
    <property type="match status" value="1"/>
</dbReference>
<evidence type="ECO:0000313" key="2">
    <source>
        <dbReference type="EMBL" id="HIZ66376.1"/>
    </source>
</evidence>
<dbReference type="EMBL" id="DXBG01000254">
    <property type="protein sequence ID" value="HIZ66376.1"/>
    <property type="molecule type" value="Genomic_DNA"/>
</dbReference>
<name>A0A9D2FTL3_9FIRM</name>
<evidence type="ECO:0000313" key="3">
    <source>
        <dbReference type="Proteomes" id="UP000824056"/>
    </source>
</evidence>
<dbReference type="SUPFAM" id="SSF55729">
    <property type="entry name" value="Acyl-CoA N-acyltransferases (Nat)"/>
    <property type="match status" value="1"/>
</dbReference>
<dbReference type="InterPro" id="IPR027365">
    <property type="entry name" value="GNAT_acetyltra_YdfB-like"/>
</dbReference>
<comment type="caution">
    <text evidence="2">The sequence shown here is derived from an EMBL/GenBank/DDBJ whole genome shotgun (WGS) entry which is preliminary data.</text>
</comment>
<dbReference type="InterPro" id="IPR042573">
    <property type="entry name" value="GNAT_acetyltra_N"/>
</dbReference>